<dbReference type="Proteomes" id="UP001249851">
    <property type="component" value="Unassembled WGS sequence"/>
</dbReference>
<evidence type="ECO:0000256" key="9">
    <source>
        <dbReference type="ARBA" id="ARBA00032460"/>
    </source>
</evidence>
<evidence type="ECO:0000256" key="7">
    <source>
        <dbReference type="ARBA" id="ARBA00030291"/>
    </source>
</evidence>
<comment type="pathway">
    <text evidence="1">Secondary metabolite metabolism; methylglyoxal degradation; (R)-lactate from methylglyoxal: step 1/2.</text>
</comment>
<dbReference type="Pfam" id="PF00903">
    <property type="entry name" value="Glyoxalase"/>
    <property type="match status" value="1"/>
</dbReference>
<dbReference type="PANTHER" id="PTHR10374">
    <property type="entry name" value="LACTOYLGLUTATHIONE LYASE GLYOXALASE I"/>
    <property type="match status" value="1"/>
</dbReference>
<feature type="binding site" evidence="12">
    <location>
        <position position="119"/>
    </location>
    <ligand>
        <name>Zn(2+)</name>
        <dbReference type="ChEBI" id="CHEBI:29105"/>
        <note>ligand shared between dimeric partners</note>
    </ligand>
</feature>
<proteinExistence type="inferred from homology"/>
<dbReference type="AlphaFoldDB" id="A0AAD9PSH0"/>
<evidence type="ECO:0000256" key="1">
    <source>
        <dbReference type="ARBA" id="ARBA00005008"/>
    </source>
</evidence>
<evidence type="ECO:0000256" key="12">
    <source>
        <dbReference type="PIRSR" id="PIRSR604361-3"/>
    </source>
</evidence>
<comment type="caution">
    <text evidence="14">The sequence shown here is derived from an EMBL/GenBank/DDBJ whole genome shotgun (WGS) entry which is preliminary data.</text>
</comment>
<keyword evidence="6 14" id="KW-0456">Lyase</keyword>
<name>A0AAD9PSH0_ACRCE</name>
<dbReference type="InterPro" id="IPR018146">
    <property type="entry name" value="Glyoxalase_1_CS"/>
</dbReference>
<feature type="binding site" evidence="12">
    <location>
        <position position="92"/>
    </location>
    <ligand>
        <name>Zn(2+)</name>
        <dbReference type="ChEBI" id="CHEBI:29105"/>
        <note>ligand shared between dimeric partners</note>
    </ligand>
</feature>
<evidence type="ECO:0000256" key="3">
    <source>
        <dbReference type="ARBA" id="ARBA00012081"/>
    </source>
</evidence>
<keyword evidence="4 12" id="KW-0479">Metal-binding</keyword>
<organism evidence="14 15">
    <name type="scientific">Acropora cervicornis</name>
    <name type="common">Staghorn coral</name>
    <dbReference type="NCBI Taxonomy" id="6130"/>
    <lineage>
        <taxon>Eukaryota</taxon>
        <taxon>Metazoa</taxon>
        <taxon>Cnidaria</taxon>
        <taxon>Anthozoa</taxon>
        <taxon>Hexacorallia</taxon>
        <taxon>Scleractinia</taxon>
        <taxon>Astrocoeniina</taxon>
        <taxon>Acroporidae</taxon>
        <taxon>Acropora</taxon>
    </lineage>
</organism>
<feature type="binding site" evidence="12">
    <location>
        <position position="165"/>
    </location>
    <ligand>
        <name>Zn(2+)</name>
        <dbReference type="ChEBI" id="CHEBI:29105"/>
        <note>ligand shared between dimeric partners</note>
    </ligand>
</feature>
<dbReference type="InterPro" id="IPR029068">
    <property type="entry name" value="Glyas_Bleomycin-R_OHBP_Dase"/>
</dbReference>
<evidence type="ECO:0000256" key="10">
    <source>
        <dbReference type="ARBA" id="ARBA00033298"/>
    </source>
</evidence>
<gene>
    <name evidence="14" type="ORF">P5673_031680</name>
</gene>
<feature type="binding site" evidence="12">
    <location>
        <position position="26"/>
    </location>
    <ligand>
        <name>Zn(2+)</name>
        <dbReference type="ChEBI" id="CHEBI:29105"/>
        <note>ligand shared between dimeric partners</note>
    </ligand>
</feature>
<protein>
    <recommendedName>
        <fullName evidence="3">lactoylglutathione lyase</fullName>
        <ecNumber evidence="3">4.4.1.5</ecNumber>
    </recommendedName>
    <alternativeName>
        <fullName evidence="8">Aldoketomutase</fullName>
    </alternativeName>
    <alternativeName>
        <fullName evidence="7">Ketone-aldehyde mutase</fullName>
    </alternativeName>
    <alternativeName>
        <fullName evidence="9">Methylglyoxalase</fullName>
    </alternativeName>
    <alternativeName>
        <fullName evidence="10">S-D-lactoylglutathione methylglyoxal lyase</fullName>
    </alternativeName>
</protein>
<dbReference type="EMBL" id="JARQWQ010000154">
    <property type="protein sequence ID" value="KAK2548154.1"/>
    <property type="molecule type" value="Genomic_DNA"/>
</dbReference>
<dbReference type="PROSITE" id="PS51819">
    <property type="entry name" value="VOC"/>
    <property type="match status" value="1"/>
</dbReference>
<keyword evidence="15" id="KW-1185">Reference proteome</keyword>
<dbReference type="InterPro" id="IPR004361">
    <property type="entry name" value="Glyoxalase_1"/>
</dbReference>
<dbReference type="Gene3D" id="3.10.180.10">
    <property type="entry name" value="2,3-Dihydroxybiphenyl 1,2-Dioxygenase, domain 1"/>
    <property type="match status" value="1"/>
</dbReference>
<evidence type="ECO:0000259" key="13">
    <source>
        <dbReference type="PROSITE" id="PS51819"/>
    </source>
</evidence>
<dbReference type="GO" id="GO:0004462">
    <property type="term" value="F:lactoylglutathione lyase activity"/>
    <property type="evidence" value="ECO:0007669"/>
    <property type="project" value="UniProtKB-EC"/>
</dbReference>
<evidence type="ECO:0000256" key="6">
    <source>
        <dbReference type="ARBA" id="ARBA00023239"/>
    </source>
</evidence>
<dbReference type="GO" id="GO:0046872">
    <property type="term" value="F:metal ion binding"/>
    <property type="evidence" value="ECO:0007669"/>
    <property type="project" value="UniProtKB-KW"/>
</dbReference>
<comment type="similarity">
    <text evidence="2">Belongs to the glyoxalase I family.</text>
</comment>
<dbReference type="NCBIfam" id="TIGR00068">
    <property type="entry name" value="glyox_I"/>
    <property type="match status" value="1"/>
</dbReference>
<reference evidence="14" key="1">
    <citation type="journal article" date="2023" name="G3 (Bethesda)">
        <title>Whole genome assembly and annotation of the endangered Caribbean coral Acropora cervicornis.</title>
        <authorList>
            <person name="Selwyn J.D."/>
            <person name="Vollmer S.V."/>
        </authorList>
    </citation>
    <scope>NUCLEOTIDE SEQUENCE</scope>
    <source>
        <strain evidence="14">K2</strain>
    </source>
</reference>
<evidence type="ECO:0000256" key="5">
    <source>
        <dbReference type="ARBA" id="ARBA00022833"/>
    </source>
</evidence>
<evidence type="ECO:0000256" key="2">
    <source>
        <dbReference type="ARBA" id="ARBA00010363"/>
    </source>
</evidence>
<feature type="domain" description="VOC" evidence="13">
    <location>
        <begin position="23"/>
        <end position="169"/>
    </location>
</feature>
<dbReference type="InterPro" id="IPR004360">
    <property type="entry name" value="Glyas_Fos-R_dOase_dom"/>
</dbReference>
<evidence type="ECO:0000313" key="14">
    <source>
        <dbReference type="EMBL" id="KAK2548154.1"/>
    </source>
</evidence>
<accession>A0AAD9PSH0</accession>
<reference evidence="14" key="2">
    <citation type="journal article" date="2023" name="Science">
        <title>Genomic signatures of disease resistance in endangered staghorn corals.</title>
        <authorList>
            <person name="Vollmer S.V."/>
            <person name="Selwyn J.D."/>
            <person name="Despard B.A."/>
            <person name="Roesel C.L."/>
        </authorList>
    </citation>
    <scope>NUCLEOTIDE SEQUENCE</scope>
    <source>
        <strain evidence="14">K2</strain>
    </source>
</reference>
<dbReference type="PANTHER" id="PTHR10374:SF30">
    <property type="entry name" value="LACTOYLGLUTATHIONE LYASE"/>
    <property type="match status" value="1"/>
</dbReference>
<dbReference type="EC" id="4.4.1.5" evidence="3"/>
<evidence type="ECO:0000256" key="8">
    <source>
        <dbReference type="ARBA" id="ARBA00030892"/>
    </source>
</evidence>
<comment type="cofactor">
    <cofactor evidence="12">
        <name>Zn(2+)</name>
        <dbReference type="ChEBI" id="CHEBI:29105"/>
    </cofactor>
    <text evidence="12">Binds 1 zinc ion per subunit. In the homodimer, two zinc ions are bound between subunits.</text>
</comment>
<dbReference type="CDD" id="cd07233">
    <property type="entry name" value="GlxI_Zn"/>
    <property type="match status" value="1"/>
</dbReference>
<evidence type="ECO:0000313" key="15">
    <source>
        <dbReference type="Proteomes" id="UP001249851"/>
    </source>
</evidence>
<keyword evidence="5 12" id="KW-0862">Zinc</keyword>
<feature type="active site" description="Proton donor/acceptor" evidence="11">
    <location>
        <position position="165"/>
    </location>
</feature>
<sequence length="194" mass="22102">MALSEEEIASCLREPDPSTKEFIFQQTMFRIKDPKASLDFYTRVIGMRLLAKFHFSAKKFSLYFLGFEDPLNIPQDADERIKWLCAQKASLELTHNWGSENDQDLKYHSGNSEPKGFGHIGLAVPDVGKACERFEKLGVTFVKKPSDGGMKGIAFVQDPDGYWIEILSGENHLGDWSPEKHCCWQLMTVQTHLK</sequence>
<evidence type="ECO:0000256" key="11">
    <source>
        <dbReference type="PIRSR" id="PIRSR604361-1"/>
    </source>
</evidence>
<dbReference type="InterPro" id="IPR037523">
    <property type="entry name" value="VOC_core"/>
</dbReference>
<dbReference type="PROSITE" id="PS00935">
    <property type="entry name" value="GLYOXALASE_I_2"/>
    <property type="match status" value="1"/>
</dbReference>
<evidence type="ECO:0000256" key="4">
    <source>
        <dbReference type="ARBA" id="ARBA00022723"/>
    </source>
</evidence>
<dbReference type="SUPFAM" id="SSF54593">
    <property type="entry name" value="Glyoxalase/Bleomycin resistance protein/Dihydroxybiphenyl dioxygenase"/>
    <property type="match status" value="1"/>
</dbReference>